<dbReference type="Proteomes" id="UP000814140">
    <property type="component" value="Unassembled WGS sequence"/>
</dbReference>
<organism evidence="1 2">
    <name type="scientific">Artomyces pyxidatus</name>
    <dbReference type="NCBI Taxonomy" id="48021"/>
    <lineage>
        <taxon>Eukaryota</taxon>
        <taxon>Fungi</taxon>
        <taxon>Dikarya</taxon>
        <taxon>Basidiomycota</taxon>
        <taxon>Agaricomycotina</taxon>
        <taxon>Agaricomycetes</taxon>
        <taxon>Russulales</taxon>
        <taxon>Auriscalpiaceae</taxon>
        <taxon>Artomyces</taxon>
    </lineage>
</organism>
<proteinExistence type="predicted"/>
<reference evidence="1" key="1">
    <citation type="submission" date="2021-03" db="EMBL/GenBank/DDBJ databases">
        <authorList>
            <consortium name="DOE Joint Genome Institute"/>
            <person name="Ahrendt S."/>
            <person name="Looney B.P."/>
            <person name="Miyauchi S."/>
            <person name="Morin E."/>
            <person name="Drula E."/>
            <person name="Courty P.E."/>
            <person name="Chicoki N."/>
            <person name="Fauchery L."/>
            <person name="Kohler A."/>
            <person name="Kuo A."/>
            <person name="Labutti K."/>
            <person name="Pangilinan J."/>
            <person name="Lipzen A."/>
            <person name="Riley R."/>
            <person name="Andreopoulos W."/>
            <person name="He G."/>
            <person name="Johnson J."/>
            <person name="Barry K.W."/>
            <person name="Grigoriev I.V."/>
            <person name="Nagy L."/>
            <person name="Hibbett D."/>
            <person name="Henrissat B."/>
            <person name="Matheny P.B."/>
            <person name="Labbe J."/>
            <person name="Martin F."/>
        </authorList>
    </citation>
    <scope>NUCLEOTIDE SEQUENCE</scope>
    <source>
        <strain evidence="1">HHB10654</strain>
    </source>
</reference>
<reference evidence="1" key="2">
    <citation type="journal article" date="2022" name="New Phytol.">
        <title>Evolutionary transition to the ectomycorrhizal habit in the genomes of a hyperdiverse lineage of mushroom-forming fungi.</title>
        <authorList>
            <person name="Looney B."/>
            <person name="Miyauchi S."/>
            <person name="Morin E."/>
            <person name="Drula E."/>
            <person name="Courty P.E."/>
            <person name="Kohler A."/>
            <person name="Kuo A."/>
            <person name="LaButti K."/>
            <person name="Pangilinan J."/>
            <person name="Lipzen A."/>
            <person name="Riley R."/>
            <person name="Andreopoulos W."/>
            <person name="He G."/>
            <person name="Johnson J."/>
            <person name="Nolan M."/>
            <person name="Tritt A."/>
            <person name="Barry K.W."/>
            <person name="Grigoriev I.V."/>
            <person name="Nagy L.G."/>
            <person name="Hibbett D."/>
            <person name="Henrissat B."/>
            <person name="Matheny P.B."/>
            <person name="Labbe J."/>
            <person name="Martin F.M."/>
        </authorList>
    </citation>
    <scope>NUCLEOTIDE SEQUENCE</scope>
    <source>
        <strain evidence="1">HHB10654</strain>
    </source>
</reference>
<comment type="caution">
    <text evidence="1">The sequence shown here is derived from an EMBL/GenBank/DDBJ whole genome shotgun (WGS) entry which is preliminary data.</text>
</comment>
<protein>
    <submittedName>
        <fullName evidence="1">Uncharacterized protein</fullName>
    </submittedName>
</protein>
<sequence length="261" mass="29190">MWCTRWFIPLLLLPLPSAPPYFLVLFLVSLTLHAHPCFYCILLLTALFLSSCYWQPVPVDAPLSNAWITATNASINTFADALAMVGVDMSVDTRPAVVRLADRCWCELATSRLFEPFDIARWEHASVEAIKESMDRDARVVSNATASVDSESDNSSDTVEEVLVKEEEERVVEKKGFGLFSMIPSLSQLHLRSEKTVPTPPTPPMPDRPEVVVETVPVTVPVTPPPTPPSESLNLLRRQYDLRPYGFAMVIDFGWSRTDPN</sequence>
<evidence type="ECO:0000313" key="2">
    <source>
        <dbReference type="Proteomes" id="UP000814140"/>
    </source>
</evidence>
<name>A0ACB8T3G6_9AGAM</name>
<accession>A0ACB8T3G6</accession>
<evidence type="ECO:0000313" key="1">
    <source>
        <dbReference type="EMBL" id="KAI0063224.1"/>
    </source>
</evidence>
<keyword evidence="2" id="KW-1185">Reference proteome</keyword>
<gene>
    <name evidence="1" type="ORF">BV25DRAFT_1824800</name>
</gene>
<dbReference type="EMBL" id="MU277204">
    <property type="protein sequence ID" value="KAI0063224.1"/>
    <property type="molecule type" value="Genomic_DNA"/>
</dbReference>